<dbReference type="AlphaFoldDB" id="A0A3S1IPH0"/>
<sequence>MTRFQIRANLKKAVTKESITGLQIRTRLKKKSSSVLFKAAYVGTSASGVALITLAGVSGAQAAVVNGNFSTNNFTGWQTIGNASVVNQKAEINAGGNTNKFDLEGFLGLASGALNTINTAPTFGSAIKQTISVAAGDTLKFDWLFDADDYLPYNDFSFYSISSAANLLADVALVGNYGQTSDQTTYTFANAGTYTIGFGVMNSLDNALSGTRLTVDNVEAVPEPLTILGTLAAGSIGAAMRRKYKQQDAN</sequence>
<protein>
    <recommendedName>
        <fullName evidence="4">PEP-CTERM protein-sorting domain-containing protein</fullName>
    </recommendedName>
</protein>
<name>A0A3S1IPH0_9CYAN</name>
<dbReference type="NCBIfam" id="TIGR02595">
    <property type="entry name" value="PEP_CTERM"/>
    <property type="match status" value="1"/>
</dbReference>
<feature type="transmembrane region" description="Helical" evidence="1">
    <location>
        <begin position="35"/>
        <end position="57"/>
    </location>
</feature>
<keyword evidence="1" id="KW-0812">Transmembrane</keyword>
<proteinExistence type="predicted"/>
<accession>A0A3S1IPH0</accession>
<dbReference type="RefSeq" id="WP_127085748.1">
    <property type="nucleotide sequence ID" value="NZ_RSCL01000025.1"/>
</dbReference>
<evidence type="ECO:0008006" key="4">
    <source>
        <dbReference type="Google" id="ProtNLM"/>
    </source>
</evidence>
<comment type="caution">
    <text evidence="2">The sequence shown here is derived from an EMBL/GenBank/DDBJ whole genome shotgun (WGS) entry which is preliminary data.</text>
</comment>
<evidence type="ECO:0000256" key="1">
    <source>
        <dbReference type="SAM" id="Phobius"/>
    </source>
</evidence>
<dbReference type="EMBL" id="RSCL01000025">
    <property type="protein sequence ID" value="RUT00222.1"/>
    <property type="molecule type" value="Genomic_DNA"/>
</dbReference>
<evidence type="ECO:0000313" key="3">
    <source>
        <dbReference type="Proteomes" id="UP000271624"/>
    </source>
</evidence>
<reference evidence="2" key="2">
    <citation type="journal article" date="2019" name="Genome Biol. Evol.">
        <title>Day and night: Metabolic profiles and evolutionary relationships of six axenic non-marine cyanobacteria.</title>
        <authorList>
            <person name="Will S.E."/>
            <person name="Henke P."/>
            <person name="Boedeker C."/>
            <person name="Huang S."/>
            <person name="Brinkmann H."/>
            <person name="Rohde M."/>
            <person name="Jarek M."/>
            <person name="Friedl T."/>
            <person name="Seufert S."/>
            <person name="Schumacher M."/>
            <person name="Overmann J."/>
            <person name="Neumann-Schaal M."/>
            <person name="Petersen J."/>
        </authorList>
    </citation>
    <scope>NUCLEOTIDE SEQUENCE [LARGE SCALE GENOMIC DNA]</scope>
    <source>
        <strain evidence="2">PCC 7102</strain>
    </source>
</reference>
<dbReference type="InterPro" id="IPR013424">
    <property type="entry name" value="Ice-binding_C"/>
</dbReference>
<gene>
    <name evidence="2" type="ORF">DSM106972_076700</name>
</gene>
<dbReference type="Proteomes" id="UP000271624">
    <property type="component" value="Unassembled WGS sequence"/>
</dbReference>
<keyword evidence="1" id="KW-1133">Transmembrane helix</keyword>
<dbReference type="OrthoDB" id="7052168at2"/>
<dbReference type="InterPro" id="IPR026374">
    <property type="entry name" value="Cyano_PEP"/>
</dbReference>
<organism evidence="2 3">
    <name type="scientific">Dulcicalothrix desertica PCC 7102</name>
    <dbReference type="NCBI Taxonomy" id="232991"/>
    <lineage>
        <taxon>Bacteria</taxon>
        <taxon>Bacillati</taxon>
        <taxon>Cyanobacteriota</taxon>
        <taxon>Cyanophyceae</taxon>
        <taxon>Nostocales</taxon>
        <taxon>Calotrichaceae</taxon>
        <taxon>Dulcicalothrix</taxon>
    </lineage>
</organism>
<reference evidence="2" key="1">
    <citation type="submission" date="2018-12" db="EMBL/GenBank/DDBJ databases">
        <authorList>
            <person name="Will S."/>
            <person name="Neumann-Schaal M."/>
            <person name="Henke P."/>
        </authorList>
    </citation>
    <scope>NUCLEOTIDE SEQUENCE</scope>
    <source>
        <strain evidence="2">PCC 7102</strain>
    </source>
</reference>
<evidence type="ECO:0000313" key="2">
    <source>
        <dbReference type="EMBL" id="RUT00222.1"/>
    </source>
</evidence>
<dbReference type="NCBIfam" id="TIGR04155">
    <property type="entry name" value="cyano_PEP"/>
    <property type="match status" value="1"/>
</dbReference>
<keyword evidence="1" id="KW-0472">Membrane</keyword>
<keyword evidence="3" id="KW-1185">Reference proteome</keyword>